<dbReference type="Pfam" id="PF07980">
    <property type="entry name" value="SusD_RagB"/>
    <property type="match status" value="1"/>
</dbReference>
<evidence type="ECO:0000259" key="7">
    <source>
        <dbReference type="Pfam" id="PF14322"/>
    </source>
</evidence>
<dbReference type="InterPro" id="IPR033985">
    <property type="entry name" value="SusD-like_N"/>
</dbReference>
<dbReference type="Proteomes" id="UP000236893">
    <property type="component" value="Unassembled WGS sequence"/>
</dbReference>
<evidence type="ECO:0000313" key="9">
    <source>
        <dbReference type="Proteomes" id="UP000236893"/>
    </source>
</evidence>
<dbReference type="Gene3D" id="1.25.40.390">
    <property type="match status" value="1"/>
</dbReference>
<reference evidence="8 9" key="1">
    <citation type="submission" date="2018-01" db="EMBL/GenBank/DDBJ databases">
        <authorList>
            <person name="Gaut B.S."/>
            <person name="Morton B.R."/>
            <person name="Clegg M.T."/>
            <person name="Duvall M.R."/>
        </authorList>
    </citation>
    <scope>NUCLEOTIDE SEQUENCE [LARGE SCALE GENOMIC DNA]</scope>
    <source>
        <strain evidence="8 9">HR-AV</strain>
    </source>
</reference>
<dbReference type="AlphaFoldDB" id="A0A2S5A169"/>
<evidence type="ECO:0000256" key="4">
    <source>
        <dbReference type="ARBA" id="ARBA00023136"/>
    </source>
</evidence>
<dbReference type="PROSITE" id="PS51257">
    <property type="entry name" value="PROKAR_LIPOPROTEIN"/>
    <property type="match status" value="1"/>
</dbReference>
<comment type="subcellular location">
    <subcellularLocation>
        <location evidence="1">Cell outer membrane</location>
    </subcellularLocation>
</comment>
<keyword evidence="5" id="KW-0998">Cell outer membrane</keyword>
<evidence type="ECO:0000256" key="5">
    <source>
        <dbReference type="ARBA" id="ARBA00023237"/>
    </source>
</evidence>
<evidence type="ECO:0000256" key="3">
    <source>
        <dbReference type="ARBA" id="ARBA00022729"/>
    </source>
</evidence>
<comment type="similarity">
    <text evidence="2">Belongs to the SusD family.</text>
</comment>
<sequence length="453" mass="51887">MKTKIIIAVIIFLVLGLVGCEKEWLDEKSDKSLVVPSSLEDFQKLLDYSSPVMNANFISLGETGADNYYLSDQTLQFALARNRNAYLWAKEIYEGQTEYDWNFAYQRVLYCNTVLDGLGKIAVDEKNTLLFENVKGSALFFRALTFYDVAQAFAPVYKQSSAATDPGIPLRLKADINEVSTRASVKETYEQIIADLKSAIDLLPLTQTYKTRPTKAAANGLLARVYLSMQDYSNAFTYADAALQLDQTLLDYNQLDFIGYNPFLPYNEEMVFYSELSYSDILYPDYFMVDSNLVKSYSANDLRFKAFFSQNTNGSYRYIGSYSPQYLFAGIANDELFLIHAECHARLGRVTESMNDLNTLMRKRFKSSSFVPFTSNSAEEALELVLQERRKELIFRGLRWTDLRRLNLDAAYANTLKRYYKGEFYELLPNSARYIYPIPEDVIAASGMKQNER</sequence>
<keyword evidence="3" id="KW-0732">Signal</keyword>
<feature type="domain" description="SusD-like N-terminal" evidence="7">
    <location>
        <begin position="23"/>
        <end position="227"/>
    </location>
</feature>
<dbReference type="RefSeq" id="WP_103789192.1">
    <property type="nucleotide sequence ID" value="NZ_PQVF01000007.1"/>
</dbReference>
<gene>
    <name evidence="8" type="ORF">C3K47_10995</name>
</gene>
<evidence type="ECO:0000256" key="2">
    <source>
        <dbReference type="ARBA" id="ARBA00006275"/>
    </source>
</evidence>
<protein>
    <submittedName>
        <fullName evidence="8">RagB/SusD family nutrient uptake outer membrane protein</fullName>
    </submittedName>
</protein>
<dbReference type="OrthoDB" id="653598at2"/>
<dbReference type="InterPro" id="IPR011990">
    <property type="entry name" value="TPR-like_helical_dom_sf"/>
</dbReference>
<dbReference type="EMBL" id="PQVF01000007">
    <property type="protein sequence ID" value="POY36274.1"/>
    <property type="molecule type" value="Genomic_DNA"/>
</dbReference>
<accession>A0A2S5A169</accession>
<dbReference type="InterPro" id="IPR012944">
    <property type="entry name" value="SusD_RagB_dom"/>
</dbReference>
<keyword evidence="4" id="KW-0472">Membrane</keyword>
<evidence type="ECO:0000256" key="1">
    <source>
        <dbReference type="ARBA" id="ARBA00004442"/>
    </source>
</evidence>
<dbReference type="Pfam" id="PF14322">
    <property type="entry name" value="SusD-like_3"/>
    <property type="match status" value="1"/>
</dbReference>
<keyword evidence="9" id="KW-1185">Reference proteome</keyword>
<comment type="caution">
    <text evidence="8">The sequence shown here is derived from an EMBL/GenBank/DDBJ whole genome shotgun (WGS) entry which is preliminary data.</text>
</comment>
<evidence type="ECO:0000313" key="8">
    <source>
        <dbReference type="EMBL" id="POY36274.1"/>
    </source>
</evidence>
<name>A0A2S5A169_9SPHI</name>
<proteinExistence type="inferred from homology"/>
<feature type="domain" description="RagB/SusD" evidence="6">
    <location>
        <begin position="335"/>
        <end position="451"/>
    </location>
</feature>
<dbReference type="SUPFAM" id="SSF48452">
    <property type="entry name" value="TPR-like"/>
    <property type="match status" value="1"/>
</dbReference>
<evidence type="ECO:0000259" key="6">
    <source>
        <dbReference type="Pfam" id="PF07980"/>
    </source>
</evidence>
<dbReference type="GO" id="GO:0009279">
    <property type="term" value="C:cell outer membrane"/>
    <property type="evidence" value="ECO:0007669"/>
    <property type="project" value="UniProtKB-SubCell"/>
</dbReference>
<organism evidence="8 9">
    <name type="scientific">Solitalea longa</name>
    <dbReference type="NCBI Taxonomy" id="2079460"/>
    <lineage>
        <taxon>Bacteria</taxon>
        <taxon>Pseudomonadati</taxon>
        <taxon>Bacteroidota</taxon>
        <taxon>Sphingobacteriia</taxon>
        <taxon>Sphingobacteriales</taxon>
        <taxon>Sphingobacteriaceae</taxon>
        <taxon>Solitalea</taxon>
    </lineage>
</organism>